<proteinExistence type="predicted"/>
<dbReference type="WBParaSite" id="ES5_v2.g15020.t1">
    <property type="protein sequence ID" value="ES5_v2.g15020.t1"/>
    <property type="gene ID" value="ES5_v2.g15020"/>
</dbReference>
<organism evidence="1 2">
    <name type="scientific">Panagrolaimus sp. ES5</name>
    <dbReference type="NCBI Taxonomy" id="591445"/>
    <lineage>
        <taxon>Eukaryota</taxon>
        <taxon>Metazoa</taxon>
        <taxon>Ecdysozoa</taxon>
        <taxon>Nematoda</taxon>
        <taxon>Chromadorea</taxon>
        <taxon>Rhabditida</taxon>
        <taxon>Tylenchina</taxon>
        <taxon>Panagrolaimomorpha</taxon>
        <taxon>Panagrolaimoidea</taxon>
        <taxon>Panagrolaimidae</taxon>
        <taxon>Panagrolaimus</taxon>
    </lineage>
</organism>
<protein>
    <submittedName>
        <fullName evidence="2">Major facilitator superfamily domain-containing protein 12</fullName>
    </submittedName>
</protein>
<name>A0AC34FCI7_9BILA</name>
<reference evidence="2" key="1">
    <citation type="submission" date="2022-11" db="UniProtKB">
        <authorList>
            <consortium name="WormBaseParasite"/>
        </authorList>
    </citation>
    <scope>IDENTIFICATION</scope>
</reference>
<evidence type="ECO:0000313" key="1">
    <source>
        <dbReference type="Proteomes" id="UP000887579"/>
    </source>
</evidence>
<sequence length="520" mass="58166">MDDAFSEAPLLVIAENEEEVPEVLRTYNPQSDNDGEISKKAIFGYSLGHIFNDMCSSMWFTYLMIYLEKVIKMRSWRAGLLMLIGQVTDGIATPVIGLISDSSILPQSIVKFGQRIPWHFVGFIMVTFSFPFVFNGCLLCKPDTSENWSLAYYIPLVMAFQIGWAGMQVNHLALIPTIAEQESCQRTLSTSRLAASVLANLTVFIILFIRFTLDSEDTIGPSDLTHFRSLALIVVGAAYYIPLVMAFQIGWAGMQVNHLALIPTIAEQESCQRTLSTSRLAASVLANLTVFIILFIRFTLDSEDTIGPSDLTHFRSLALIVVGAGVVVTLLFYILCREPPPQHYGEHLTVYQARLNPKEYLKMPRFYTVAIIYMLSRLYAAGLLYFKLPHWIIYITAATMGIAQSLLLTAAFAFCNFLIGADKSSSAFIYGSMSFADKLVNGIVYQIIELINPSCNPHVEHEECAIFYRNIMVFIPGTCALFLAFFGILFVASRIRIQISVAPFNENNQNILLNGQRNNS</sequence>
<dbReference type="Proteomes" id="UP000887579">
    <property type="component" value="Unplaced"/>
</dbReference>
<evidence type="ECO:0000313" key="2">
    <source>
        <dbReference type="WBParaSite" id="ES5_v2.g15020.t1"/>
    </source>
</evidence>
<accession>A0AC34FCI7</accession>